<evidence type="ECO:0000313" key="3">
    <source>
        <dbReference type="EMBL" id="KYG31793.1"/>
    </source>
</evidence>
<evidence type="ECO:0000256" key="1">
    <source>
        <dbReference type="ARBA" id="ARBA00022500"/>
    </source>
</evidence>
<dbReference type="InterPro" id="IPR028976">
    <property type="entry name" value="CheC-like_sf"/>
</dbReference>
<dbReference type="Gene3D" id="3.40.1550.10">
    <property type="entry name" value="CheC-like"/>
    <property type="match status" value="1"/>
</dbReference>
<feature type="domain" description="Chemotaxis phosphatase CheX-like" evidence="2">
    <location>
        <begin position="42"/>
        <end position="136"/>
    </location>
</feature>
<protein>
    <submittedName>
        <fullName evidence="3">Chemotaxis protein CheC</fullName>
    </submittedName>
</protein>
<accession>A0A161QN71</accession>
<keyword evidence="1" id="KW-0145">Chemotaxis</keyword>
<dbReference type="InterPro" id="IPR028051">
    <property type="entry name" value="CheX-like_dom"/>
</dbReference>
<dbReference type="STRING" id="519424.AZF04_03155"/>
<organism evidence="3 4">
    <name type="scientific">Alkalihalobacillus trypoxylicola</name>
    <dbReference type="NCBI Taxonomy" id="519424"/>
    <lineage>
        <taxon>Bacteria</taxon>
        <taxon>Bacillati</taxon>
        <taxon>Bacillota</taxon>
        <taxon>Bacilli</taxon>
        <taxon>Bacillales</taxon>
        <taxon>Bacillaceae</taxon>
        <taxon>Alkalihalobacillus</taxon>
    </lineage>
</organism>
<keyword evidence="4" id="KW-1185">Reference proteome</keyword>
<dbReference type="RefSeq" id="WP_061948175.1">
    <property type="nucleotide sequence ID" value="NZ_LTAO01000012.1"/>
</dbReference>
<dbReference type="Pfam" id="PF13690">
    <property type="entry name" value="CheX"/>
    <property type="match status" value="1"/>
</dbReference>
<dbReference type="Proteomes" id="UP000075806">
    <property type="component" value="Unassembled WGS sequence"/>
</dbReference>
<dbReference type="EMBL" id="LTAO01000012">
    <property type="protein sequence ID" value="KYG31793.1"/>
    <property type="molecule type" value="Genomic_DNA"/>
</dbReference>
<dbReference type="InterPro" id="IPR038756">
    <property type="entry name" value="CheX-like"/>
</dbReference>
<evidence type="ECO:0000313" key="4">
    <source>
        <dbReference type="Proteomes" id="UP000075806"/>
    </source>
</evidence>
<dbReference type="CDD" id="cd17906">
    <property type="entry name" value="CheX"/>
    <property type="match status" value="1"/>
</dbReference>
<sequence length="152" mass="15878">MNVKHINAICDATKQILSNHFGVVVKPLSPSANSGALLANDVSVILGIKGQLNGQIICTFSQQTAFSIVGVMMGGLKVEALDEMGWSAVQEFGNWVAGTTATELSKEGCLIDVTPPIVNGGDSQYHSSVPFISIPLESAIGEIGVHISVKEA</sequence>
<dbReference type="PANTHER" id="PTHR39452">
    <property type="entry name" value="CHEY-P PHOSPHATASE CHEX"/>
    <property type="match status" value="1"/>
</dbReference>
<dbReference type="PANTHER" id="PTHR39452:SF1">
    <property type="entry name" value="CHEY-P PHOSPHATASE CHEX"/>
    <property type="match status" value="1"/>
</dbReference>
<dbReference type="OrthoDB" id="9788100at2"/>
<gene>
    <name evidence="3" type="ORF">AZF04_03155</name>
</gene>
<comment type="caution">
    <text evidence="3">The sequence shown here is derived from an EMBL/GenBank/DDBJ whole genome shotgun (WGS) entry which is preliminary data.</text>
</comment>
<evidence type="ECO:0000259" key="2">
    <source>
        <dbReference type="Pfam" id="PF13690"/>
    </source>
</evidence>
<reference evidence="3" key="1">
    <citation type="submission" date="2016-02" db="EMBL/GenBank/DDBJ databases">
        <title>Genome sequence of Bacillus trypoxylicola KCTC 13244(T).</title>
        <authorList>
            <person name="Jeong H."/>
            <person name="Park S.-H."/>
            <person name="Choi S.-K."/>
        </authorList>
    </citation>
    <scope>NUCLEOTIDE SEQUENCE [LARGE SCALE GENOMIC DNA]</scope>
    <source>
        <strain evidence="3">KCTC 13244</strain>
    </source>
</reference>
<dbReference type="SUPFAM" id="SSF103039">
    <property type="entry name" value="CheC-like"/>
    <property type="match status" value="1"/>
</dbReference>
<dbReference type="GO" id="GO:0006935">
    <property type="term" value="P:chemotaxis"/>
    <property type="evidence" value="ECO:0007669"/>
    <property type="project" value="UniProtKB-KW"/>
</dbReference>
<proteinExistence type="predicted"/>
<dbReference type="AlphaFoldDB" id="A0A161QN71"/>
<name>A0A161QN71_9BACI</name>
<dbReference type="GO" id="GO:0016787">
    <property type="term" value="F:hydrolase activity"/>
    <property type="evidence" value="ECO:0007669"/>
    <property type="project" value="InterPro"/>
</dbReference>